<keyword evidence="5 8" id="KW-0067">ATP-binding</keyword>
<evidence type="ECO:0000259" key="9">
    <source>
        <dbReference type="Pfam" id="PF00749"/>
    </source>
</evidence>
<dbReference type="GO" id="GO:0005829">
    <property type="term" value="C:cytosol"/>
    <property type="evidence" value="ECO:0007669"/>
    <property type="project" value="TreeGrafter"/>
</dbReference>
<name>A0A372MHW8_9SPIR</name>
<dbReference type="Pfam" id="PF19269">
    <property type="entry name" value="Anticodon_2"/>
    <property type="match status" value="1"/>
</dbReference>
<feature type="binding site" evidence="8">
    <location>
        <position position="136"/>
    </location>
    <ligand>
        <name>Zn(2+)</name>
        <dbReference type="ChEBI" id="CHEBI:29105"/>
    </ligand>
</feature>
<dbReference type="InterPro" id="IPR014729">
    <property type="entry name" value="Rossmann-like_a/b/a_fold"/>
</dbReference>
<dbReference type="Gene3D" id="3.40.50.620">
    <property type="entry name" value="HUPs"/>
    <property type="match status" value="1"/>
</dbReference>
<dbReference type="GO" id="GO:0005524">
    <property type="term" value="F:ATP binding"/>
    <property type="evidence" value="ECO:0007669"/>
    <property type="project" value="UniProtKB-UniRule"/>
</dbReference>
<dbReference type="Gene3D" id="1.10.10.350">
    <property type="match status" value="1"/>
</dbReference>
<keyword evidence="4 8" id="KW-0547">Nucleotide-binding</keyword>
<evidence type="ECO:0000256" key="5">
    <source>
        <dbReference type="ARBA" id="ARBA00022840"/>
    </source>
</evidence>
<keyword evidence="12" id="KW-1185">Reference proteome</keyword>
<comment type="function">
    <text evidence="8">Catalyzes the attachment of glutamate to tRNA(Glu) in a two-step reaction: glutamate is first activated by ATP to form Glu-AMP and then transferred to the acceptor end of tRNA(Glu).</text>
</comment>
<dbReference type="PANTHER" id="PTHR43311">
    <property type="entry name" value="GLUTAMATE--TRNA LIGASE"/>
    <property type="match status" value="1"/>
</dbReference>
<evidence type="ECO:0000256" key="4">
    <source>
        <dbReference type="ARBA" id="ARBA00022741"/>
    </source>
</evidence>
<keyword evidence="3 8" id="KW-0436">Ligase</keyword>
<keyword evidence="8" id="KW-0479">Metal-binding</keyword>
<evidence type="ECO:0000313" key="11">
    <source>
        <dbReference type="EMBL" id="RFU95334.1"/>
    </source>
</evidence>
<organism evidence="11 12">
    <name type="scientific">Sphaerochaeta halotolerans</name>
    <dbReference type="NCBI Taxonomy" id="2293840"/>
    <lineage>
        <taxon>Bacteria</taxon>
        <taxon>Pseudomonadati</taxon>
        <taxon>Spirochaetota</taxon>
        <taxon>Spirochaetia</taxon>
        <taxon>Spirochaetales</taxon>
        <taxon>Sphaerochaetaceae</taxon>
        <taxon>Sphaerochaeta</taxon>
    </lineage>
</organism>
<dbReference type="NCBIfam" id="TIGR00464">
    <property type="entry name" value="gltX_bact"/>
    <property type="match status" value="1"/>
</dbReference>
<evidence type="ECO:0000313" key="12">
    <source>
        <dbReference type="Proteomes" id="UP000264002"/>
    </source>
</evidence>
<gene>
    <name evidence="8" type="primary">gltX</name>
    <name evidence="11" type="ORF">DYP60_04770</name>
</gene>
<comment type="cofactor">
    <cofactor evidence="8">
        <name>Zn(2+)</name>
        <dbReference type="ChEBI" id="CHEBI:29105"/>
    </cofactor>
    <text evidence="8">Binds 1 zinc ion per subunit.</text>
</comment>
<dbReference type="FunFam" id="3.40.50.620:FF:000045">
    <property type="entry name" value="Glutamate--tRNA ligase, mitochondrial"/>
    <property type="match status" value="1"/>
</dbReference>
<dbReference type="EMBL" id="QUWK01000004">
    <property type="protein sequence ID" value="RFU95334.1"/>
    <property type="molecule type" value="Genomic_DNA"/>
</dbReference>
<dbReference type="AlphaFoldDB" id="A0A372MHW8"/>
<evidence type="ECO:0000256" key="8">
    <source>
        <dbReference type="HAMAP-Rule" id="MF_00022"/>
    </source>
</evidence>
<keyword evidence="6 8" id="KW-0648">Protein biosynthesis</keyword>
<evidence type="ECO:0000256" key="1">
    <source>
        <dbReference type="ARBA" id="ARBA00007894"/>
    </source>
</evidence>
<protein>
    <recommendedName>
        <fullName evidence="8">Glutamate--tRNA ligase</fullName>
        <ecNumber evidence="8">6.1.1.17</ecNumber>
    </recommendedName>
    <alternativeName>
        <fullName evidence="8">Glutamyl-tRNA synthetase</fullName>
        <shortName evidence="8">GluRS</shortName>
    </alternativeName>
</protein>
<comment type="subcellular location">
    <subcellularLocation>
        <location evidence="8">Cytoplasm</location>
    </subcellularLocation>
</comment>
<feature type="binding site" evidence="8">
    <location>
        <position position="108"/>
    </location>
    <ligand>
        <name>Zn(2+)</name>
        <dbReference type="ChEBI" id="CHEBI:29105"/>
    </ligand>
</feature>
<evidence type="ECO:0000256" key="6">
    <source>
        <dbReference type="ARBA" id="ARBA00022917"/>
    </source>
</evidence>
<comment type="catalytic activity">
    <reaction evidence="8">
        <text>tRNA(Glu) + L-glutamate + ATP = L-glutamyl-tRNA(Glu) + AMP + diphosphate</text>
        <dbReference type="Rhea" id="RHEA:23540"/>
        <dbReference type="Rhea" id="RHEA-COMP:9663"/>
        <dbReference type="Rhea" id="RHEA-COMP:9680"/>
        <dbReference type="ChEBI" id="CHEBI:29985"/>
        <dbReference type="ChEBI" id="CHEBI:30616"/>
        <dbReference type="ChEBI" id="CHEBI:33019"/>
        <dbReference type="ChEBI" id="CHEBI:78442"/>
        <dbReference type="ChEBI" id="CHEBI:78520"/>
        <dbReference type="ChEBI" id="CHEBI:456215"/>
        <dbReference type="EC" id="6.1.1.17"/>
    </reaction>
</comment>
<keyword evidence="2 8" id="KW-0963">Cytoplasm</keyword>
<dbReference type="PANTHER" id="PTHR43311:SF2">
    <property type="entry name" value="GLUTAMATE--TRNA LIGASE, MITOCHONDRIAL-RELATED"/>
    <property type="match status" value="1"/>
</dbReference>
<reference evidence="11 12" key="2">
    <citation type="submission" date="2018-09" db="EMBL/GenBank/DDBJ databases">
        <title>Genome of Sphaerochaeta halotolerans strain 4-11.</title>
        <authorList>
            <person name="Nazina T.N."/>
            <person name="Sokolova D.S."/>
        </authorList>
    </citation>
    <scope>NUCLEOTIDE SEQUENCE [LARGE SCALE GENOMIC DNA]</scope>
    <source>
        <strain evidence="11 12">4-11</strain>
    </source>
</reference>
<dbReference type="Proteomes" id="UP000264002">
    <property type="component" value="Unassembled WGS sequence"/>
</dbReference>
<dbReference type="PRINTS" id="PR00987">
    <property type="entry name" value="TRNASYNTHGLU"/>
</dbReference>
<comment type="subunit">
    <text evidence="8">Monomer.</text>
</comment>
<dbReference type="InterPro" id="IPR049940">
    <property type="entry name" value="GluQ/Sye"/>
</dbReference>
<dbReference type="GO" id="GO:0008270">
    <property type="term" value="F:zinc ion binding"/>
    <property type="evidence" value="ECO:0007669"/>
    <property type="project" value="UniProtKB-UniRule"/>
</dbReference>
<dbReference type="InterPro" id="IPR000924">
    <property type="entry name" value="Glu/Gln-tRNA-synth"/>
</dbReference>
<accession>A0A372MHW8</accession>
<dbReference type="GO" id="GO:0000049">
    <property type="term" value="F:tRNA binding"/>
    <property type="evidence" value="ECO:0007669"/>
    <property type="project" value="InterPro"/>
</dbReference>
<dbReference type="CDD" id="cd00808">
    <property type="entry name" value="GluRS_core"/>
    <property type="match status" value="1"/>
</dbReference>
<dbReference type="HAMAP" id="MF_00022">
    <property type="entry name" value="Glu_tRNA_synth_type1"/>
    <property type="match status" value="1"/>
</dbReference>
<feature type="short sequence motif" description="'KMSKS' region" evidence="8">
    <location>
        <begin position="252"/>
        <end position="256"/>
    </location>
</feature>
<dbReference type="EC" id="6.1.1.17" evidence="8"/>
<feature type="domain" description="Aminoacyl-tRNA synthetase class I anticodon-binding" evidence="10">
    <location>
        <begin position="334"/>
        <end position="486"/>
    </location>
</feature>
<sequence>MEVRVRYAPSPTGLQHIGGVRTALFNYFFARANGGKFILRVEDTDRERYSDESLQDLYDTLEWLGIKWDEGPIVGGDRGPYIQSERFDLYKQYAEQLVSEGKAYYCYCTPQRLEALREQQQKEKSKQQGYDRHCQHLTEEQRKAYEKEGIKPVIRLKVPTEGKTTFHDVLMGDISRKNKDVSPDPVLLKSDGFPTYHLANVIDDHMMGITHIMRAQEWIPSGPLHIILYEAFGWEPPLYCHLPMVMGKDGQKLSKRHGSTAVREFREKGYLPEALTNYISLVGWSYDGQREFFSKEELEQLFTLEKINKAPGIFDYKKLDWFNGQYIRQKGDEELMELLLPYLERAGFVTLPLQEQEKRDMLTLTAVSKERLKVLSDIVDLSRFLFETPTYEDVHVFAAKKVDLATATLALERAYDKLKEGFAAGKEQEEIEGELASLAEAMEIKVNGVFMPLRVAITGSTVSLPLFDSIKLLGQEETYKRIETALDVLKREV</sequence>
<dbReference type="SUPFAM" id="SSF48163">
    <property type="entry name" value="An anticodon-binding domain of class I aminoacyl-tRNA synthetases"/>
    <property type="match status" value="1"/>
</dbReference>
<evidence type="ECO:0000256" key="7">
    <source>
        <dbReference type="ARBA" id="ARBA00023146"/>
    </source>
</evidence>
<feature type="domain" description="Glutamyl/glutaminyl-tRNA synthetase class Ib catalytic" evidence="9">
    <location>
        <begin position="2"/>
        <end position="321"/>
    </location>
</feature>
<comment type="caution">
    <text evidence="11">The sequence shown here is derived from an EMBL/GenBank/DDBJ whole genome shotgun (WGS) entry which is preliminary data.</text>
</comment>
<dbReference type="Gene3D" id="1.10.8.70">
    <property type="entry name" value="Glutamate-tRNA synthetase, class I, anticodon-binding domain 1"/>
    <property type="match status" value="1"/>
</dbReference>
<feature type="binding site" evidence="8">
    <location>
        <position position="106"/>
    </location>
    <ligand>
        <name>Zn(2+)</name>
        <dbReference type="ChEBI" id="CHEBI:29105"/>
    </ligand>
</feature>
<feature type="binding site" evidence="8">
    <location>
        <position position="255"/>
    </location>
    <ligand>
        <name>ATP</name>
        <dbReference type="ChEBI" id="CHEBI:30616"/>
    </ligand>
</feature>
<proteinExistence type="inferred from homology"/>
<reference evidence="12" key="1">
    <citation type="submission" date="2018-08" db="EMBL/GenBank/DDBJ databases">
        <authorList>
            <person name="Grouzdev D.S."/>
            <person name="Krutkina M.S."/>
        </authorList>
    </citation>
    <scope>NUCLEOTIDE SEQUENCE [LARGE SCALE GENOMIC DNA]</scope>
    <source>
        <strain evidence="12">4-11</strain>
    </source>
</reference>
<comment type="similarity">
    <text evidence="1 8">Belongs to the class-I aminoacyl-tRNA synthetase family. Glutamate--tRNA ligase type 1 subfamily.</text>
</comment>
<evidence type="ECO:0000256" key="2">
    <source>
        <dbReference type="ARBA" id="ARBA00022490"/>
    </source>
</evidence>
<dbReference type="InterPro" id="IPR020752">
    <property type="entry name" value="Glu-tRNA-synth_I_codon-bd_sub1"/>
</dbReference>
<feature type="binding site" evidence="8">
    <location>
        <position position="134"/>
    </location>
    <ligand>
        <name>Zn(2+)</name>
        <dbReference type="ChEBI" id="CHEBI:29105"/>
    </ligand>
</feature>
<dbReference type="SUPFAM" id="SSF52374">
    <property type="entry name" value="Nucleotidylyl transferase"/>
    <property type="match status" value="1"/>
</dbReference>
<dbReference type="Pfam" id="PF00749">
    <property type="entry name" value="tRNA-synt_1c"/>
    <property type="match status" value="1"/>
</dbReference>
<feature type="short sequence motif" description="'HIGH' region" evidence="8">
    <location>
        <begin position="9"/>
        <end position="19"/>
    </location>
</feature>
<dbReference type="InterPro" id="IPR033910">
    <property type="entry name" value="GluRS_core"/>
</dbReference>
<keyword evidence="8" id="KW-0862">Zinc</keyword>
<evidence type="ECO:0000259" key="10">
    <source>
        <dbReference type="Pfam" id="PF19269"/>
    </source>
</evidence>
<dbReference type="InterPro" id="IPR020751">
    <property type="entry name" value="aa-tRNA-synth_I_codon-bd_sub2"/>
</dbReference>
<keyword evidence="7 8" id="KW-0030">Aminoacyl-tRNA synthetase</keyword>
<dbReference type="InterPro" id="IPR004527">
    <property type="entry name" value="Glu-tRNA-ligase_bac/mito"/>
</dbReference>
<dbReference type="InterPro" id="IPR045462">
    <property type="entry name" value="aa-tRNA-synth_I_cd-bd"/>
</dbReference>
<evidence type="ECO:0000256" key="3">
    <source>
        <dbReference type="ARBA" id="ARBA00022598"/>
    </source>
</evidence>
<dbReference type="RefSeq" id="WP_117329744.1">
    <property type="nucleotide sequence ID" value="NZ_QUWK01000004.1"/>
</dbReference>
<dbReference type="GO" id="GO:0004818">
    <property type="term" value="F:glutamate-tRNA ligase activity"/>
    <property type="evidence" value="ECO:0007669"/>
    <property type="project" value="UniProtKB-UniRule"/>
</dbReference>
<dbReference type="GO" id="GO:0006424">
    <property type="term" value="P:glutamyl-tRNA aminoacylation"/>
    <property type="evidence" value="ECO:0007669"/>
    <property type="project" value="UniProtKB-UniRule"/>
</dbReference>
<dbReference type="InterPro" id="IPR020058">
    <property type="entry name" value="Glu/Gln-tRNA-synth_Ib_cat-dom"/>
</dbReference>
<dbReference type="InterPro" id="IPR008925">
    <property type="entry name" value="aa_tRNA-synth_I_cd-bd_sf"/>
</dbReference>